<dbReference type="Pfam" id="PF07729">
    <property type="entry name" value="FCD"/>
    <property type="match status" value="1"/>
</dbReference>
<dbReference type="InterPro" id="IPR036390">
    <property type="entry name" value="WH_DNA-bd_sf"/>
</dbReference>
<keyword evidence="1" id="KW-0805">Transcription regulation</keyword>
<sequence length="248" mass="27677">MADKDKKARFARTEACLNISEKSAPQDKRAKSLTEQAYVTLRERIIIGELAPGAEVSEPELAEQLQMSKTPVREALGRLCVEGFMEAFPRRGYRVSPVTLKDVNDLFAIRGVLEGTATALAAQNLTDEELDALDQLAQANYVVGEDVSTKTFVTSNELFHAAIARGSRNSRLASLVISHLEECARFFYMGTRVRDLNPETEADHLRIVEFLRKRDGENARQAMLDHNENTRKGLLDALISNSQVRLTL</sequence>
<dbReference type="KEGG" id="alf:CFBP5473_15030"/>
<dbReference type="Gene3D" id="1.20.120.530">
    <property type="entry name" value="GntR ligand-binding domain-like"/>
    <property type="match status" value="1"/>
</dbReference>
<dbReference type="PANTHER" id="PTHR43537">
    <property type="entry name" value="TRANSCRIPTIONAL REGULATOR, GNTR FAMILY"/>
    <property type="match status" value="1"/>
</dbReference>
<dbReference type="SMART" id="SM00895">
    <property type="entry name" value="FCD"/>
    <property type="match status" value="1"/>
</dbReference>
<evidence type="ECO:0000313" key="7">
    <source>
        <dbReference type="Proteomes" id="UP000298545"/>
    </source>
</evidence>
<dbReference type="SUPFAM" id="SSF48008">
    <property type="entry name" value="GntR ligand-binding domain-like"/>
    <property type="match status" value="1"/>
</dbReference>
<feature type="domain" description="HTH gntR-type" evidence="4">
    <location>
        <begin position="31"/>
        <end position="98"/>
    </location>
</feature>
<reference evidence="5 7" key="1">
    <citation type="submission" date="2019-04" db="EMBL/GenBank/DDBJ databases">
        <title>Complete genome sequence of Agrobacterium larrymoorei CFBP5473.</title>
        <authorList>
            <person name="Haryono M."/>
            <person name="Chou L."/>
            <person name="Lin Y.-C."/>
            <person name="Lai E.-M."/>
            <person name="Kuo C.-H."/>
        </authorList>
    </citation>
    <scope>NUCLEOTIDE SEQUENCE [LARGE SCALE GENOMIC DNA]</scope>
    <source>
        <strain evidence="5 7">CFBP5473</strain>
    </source>
</reference>
<keyword evidence="8" id="KW-1185">Reference proteome</keyword>
<dbReference type="InterPro" id="IPR011711">
    <property type="entry name" value="GntR_C"/>
</dbReference>
<dbReference type="GO" id="GO:0003700">
    <property type="term" value="F:DNA-binding transcription factor activity"/>
    <property type="evidence" value="ECO:0007669"/>
    <property type="project" value="InterPro"/>
</dbReference>
<name>A0A4D7DWW1_9HYPH</name>
<evidence type="ECO:0000259" key="4">
    <source>
        <dbReference type="PROSITE" id="PS50949"/>
    </source>
</evidence>
<dbReference type="PANTHER" id="PTHR43537:SF24">
    <property type="entry name" value="GLUCONATE OPERON TRANSCRIPTIONAL REPRESSOR"/>
    <property type="match status" value="1"/>
</dbReference>
<dbReference type="PROSITE" id="PS50949">
    <property type="entry name" value="HTH_GNTR"/>
    <property type="match status" value="1"/>
</dbReference>
<dbReference type="GO" id="GO:0003677">
    <property type="term" value="F:DNA binding"/>
    <property type="evidence" value="ECO:0007669"/>
    <property type="project" value="UniProtKB-KW"/>
</dbReference>
<dbReference type="Gene3D" id="1.10.10.10">
    <property type="entry name" value="Winged helix-like DNA-binding domain superfamily/Winged helix DNA-binding domain"/>
    <property type="match status" value="1"/>
</dbReference>
<keyword evidence="2" id="KW-0238">DNA-binding</keyword>
<dbReference type="InterPro" id="IPR008920">
    <property type="entry name" value="TF_FadR/GntR_C"/>
</dbReference>
<evidence type="ECO:0000313" key="8">
    <source>
        <dbReference type="Proteomes" id="UP000826513"/>
    </source>
</evidence>
<dbReference type="Proteomes" id="UP000826513">
    <property type="component" value="Chromosome 2"/>
</dbReference>
<organism evidence="5 7">
    <name type="scientific">Agrobacterium larrymoorei</name>
    <dbReference type="NCBI Taxonomy" id="160699"/>
    <lineage>
        <taxon>Bacteria</taxon>
        <taxon>Pseudomonadati</taxon>
        <taxon>Pseudomonadota</taxon>
        <taxon>Alphaproteobacteria</taxon>
        <taxon>Hyphomicrobiales</taxon>
        <taxon>Rhizobiaceae</taxon>
        <taxon>Rhizobium/Agrobacterium group</taxon>
        <taxon>Agrobacterium</taxon>
    </lineage>
</organism>
<protein>
    <submittedName>
        <fullName evidence="5">GntR family transcriptional regulator</fullName>
    </submittedName>
</protein>
<proteinExistence type="predicted"/>
<dbReference type="OrthoDB" id="7192778at2"/>
<dbReference type="EMBL" id="CP039692">
    <property type="protein sequence ID" value="QCI99329.1"/>
    <property type="molecule type" value="Genomic_DNA"/>
</dbReference>
<reference evidence="6 8" key="2">
    <citation type="submission" date="2021-03" db="EMBL/GenBank/DDBJ databases">
        <title>Rapid diversification of plasmids in a genus of pathogenic and nitrogen fixing bacteria.</title>
        <authorList>
            <person name="Weisberg A.J."/>
            <person name="Miller M."/>
            <person name="Ream W."/>
            <person name="Grunwald N.J."/>
            <person name="Chang J.H."/>
        </authorList>
    </citation>
    <scope>NUCLEOTIDE SEQUENCE [LARGE SCALE GENOMIC DNA]</scope>
    <source>
        <strain evidence="6 8">AF3.44</strain>
    </source>
</reference>
<dbReference type="SUPFAM" id="SSF46785">
    <property type="entry name" value="Winged helix' DNA-binding domain"/>
    <property type="match status" value="1"/>
</dbReference>
<evidence type="ECO:0000256" key="1">
    <source>
        <dbReference type="ARBA" id="ARBA00023015"/>
    </source>
</evidence>
<evidence type="ECO:0000313" key="6">
    <source>
        <dbReference type="EMBL" id="QYA08869.1"/>
    </source>
</evidence>
<evidence type="ECO:0000256" key="2">
    <source>
        <dbReference type="ARBA" id="ARBA00023125"/>
    </source>
</evidence>
<dbReference type="AlphaFoldDB" id="A0A4D7DWW1"/>
<dbReference type="STRING" id="1367849.GCA_000518585_02594"/>
<dbReference type="Proteomes" id="UP000298545">
    <property type="component" value="Chromosome linear"/>
</dbReference>
<dbReference type="Pfam" id="PF00392">
    <property type="entry name" value="GntR"/>
    <property type="match status" value="1"/>
</dbReference>
<evidence type="ECO:0000256" key="3">
    <source>
        <dbReference type="ARBA" id="ARBA00023163"/>
    </source>
</evidence>
<accession>A0A4D7DWW1</accession>
<dbReference type="EMBL" id="CP072168">
    <property type="protein sequence ID" value="QYA08869.1"/>
    <property type="molecule type" value="Genomic_DNA"/>
</dbReference>
<dbReference type="CDD" id="cd07377">
    <property type="entry name" value="WHTH_GntR"/>
    <property type="match status" value="1"/>
</dbReference>
<dbReference type="InterPro" id="IPR036388">
    <property type="entry name" value="WH-like_DNA-bd_sf"/>
</dbReference>
<dbReference type="InterPro" id="IPR000524">
    <property type="entry name" value="Tscrpt_reg_HTH_GntR"/>
</dbReference>
<keyword evidence="3" id="KW-0804">Transcription</keyword>
<dbReference type="SMART" id="SM00345">
    <property type="entry name" value="HTH_GNTR"/>
    <property type="match status" value="1"/>
</dbReference>
<gene>
    <name evidence="5" type="ORF">CFBP5473_15030</name>
    <name evidence="6" type="ORF">J5285_15775</name>
</gene>
<evidence type="ECO:0000313" key="5">
    <source>
        <dbReference type="EMBL" id="QCI99329.1"/>
    </source>
</evidence>